<dbReference type="PANTHER" id="PTHR24406">
    <property type="entry name" value="TRANSCRIPTIONAL REPRESSOR CTCFL-RELATED"/>
    <property type="match status" value="1"/>
</dbReference>
<evidence type="ECO:0000259" key="10">
    <source>
        <dbReference type="PROSITE" id="PS51915"/>
    </source>
</evidence>
<dbReference type="FunFam" id="3.30.160.60:FF:000446">
    <property type="entry name" value="Zinc finger protein"/>
    <property type="match status" value="1"/>
</dbReference>
<keyword evidence="6" id="KW-0539">Nucleus</keyword>
<name>A0A8S3WYJ7_PARAO</name>
<feature type="binding site" evidence="8">
    <location>
        <position position="11"/>
    </location>
    <ligand>
        <name>Zn(2+)</name>
        <dbReference type="ChEBI" id="CHEBI:29105"/>
    </ligand>
</feature>
<dbReference type="EMBL" id="CAJQZP010000810">
    <property type="protein sequence ID" value="CAG4986358.1"/>
    <property type="molecule type" value="Genomic_DNA"/>
</dbReference>
<gene>
    <name evidence="11" type="ORF">PAPOLLO_LOCUS11231</name>
</gene>
<feature type="domain" description="C2H2-type" evidence="9">
    <location>
        <begin position="307"/>
        <end position="335"/>
    </location>
</feature>
<dbReference type="SMART" id="SM00868">
    <property type="entry name" value="zf-AD"/>
    <property type="match status" value="2"/>
</dbReference>
<dbReference type="InterPro" id="IPR050888">
    <property type="entry name" value="ZnF_C2H2-type_TF"/>
</dbReference>
<protein>
    <submittedName>
        <fullName evidence="11">(apollo) hypothetical protein</fullName>
    </submittedName>
</protein>
<keyword evidence="5 8" id="KW-0862">Zinc</keyword>
<feature type="domain" description="C2H2-type" evidence="9">
    <location>
        <begin position="277"/>
        <end position="304"/>
    </location>
</feature>
<keyword evidence="2 8" id="KW-0479">Metal-binding</keyword>
<dbReference type="Pfam" id="PF07776">
    <property type="entry name" value="zf-AD"/>
    <property type="match status" value="1"/>
</dbReference>
<dbReference type="PROSITE" id="PS00028">
    <property type="entry name" value="ZINC_FINGER_C2H2_1"/>
    <property type="match status" value="4"/>
</dbReference>
<dbReference type="Pfam" id="PF00096">
    <property type="entry name" value="zf-C2H2"/>
    <property type="match status" value="1"/>
</dbReference>
<dbReference type="SMART" id="SM00355">
    <property type="entry name" value="ZnF_C2H2"/>
    <property type="match status" value="5"/>
</dbReference>
<keyword evidence="12" id="KW-1185">Reference proteome</keyword>
<accession>A0A8S3WYJ7</accession>
<dbReference type="PROSITE" id="PS50157">
    <property type="entry name" value="ZINC_FINGER_C2H2_2"/>
    <property type="match status" value="4"/>
</dbReference>
<feature type="domain" description="C2H2-type" evidence="9">
    <location>
        <begin position="249"/>
        <end position="276"/>
    </location>
</feature>
<evidence type="ECO:0000313" key="11">
    <source>
        <dbReference type="EMBL" id="CAG4986358.1"/>
    </source>
</evidence>
<keyword evidence="4 7" id="KW-0863">Zinc-finger</keyword>
<feature type="binding site" evidence="8">
    <location>
        <position position="8"/>
    </location>
    <ligand>
        <name>Zn(2+)</name>
        <dbReference type="ChEBI" id="CHEBI:29105"/>
    </ligand>
</feature>
<evidence type="ECO:0000256" key="8">
    <source>
        <dbReference type="PROSITE-ProRule" id="PRU01263"/>
    </source>
</evidence>
<dbReference type="AlphaFoldDB" id="A0A8S3WYJ7"/>
<dbReference type="GO" id="GO:0005634">
    <property type="term" value="C:nucleus"/>
    <property type="evidence" value="ECO:0007669"/>
    <property type="project" value="UniProtKB-SubCell"/>
</dbReference>
<feature type="domain" description="C2H2-type" evidence="9">
    <location>
        <begin position="189"/>
        <end position="216"/>
    </location>
</feature>
<comment type="caution">
    <text evidence="11">The sequence shown here is derived from an EMBL/GenBank/DDBJ whole genome shotgun (WGS) entry which is preliminary data.</text>
</comment>
<proteinExistence type="predicted"/>
<evidence type="ECO:0000256" key="7">
    <source>
        <dbReference type="PROSITE-ProRule" id="PRU00042"/>
    </source>
</evidence>
<dbReference type="Proteomes" id="UP000691718">
    <property type="component" value="Unassembled WGS sequence"/>
</dbReference>
<feature type="binding site" evidence="8">
    <location>
        <position position="53"/>
    </location>
    <ligand>
        <name>Zn(2+)</name>
        <dbReference type="ChEBI" id="CHEBI:29105"/>
    </ligand>
</feature>
<comment type="subcellular location">
    <subcellularLocation>
        <location evidence="1">Nucleus</location>
    </subcellularLocation>
</comment>
<sequence length="387" mass="44950">MAYFNKICRACLTAKESFKYFLFDNISSNMYSYCTSVEVQQNEDLPKAICEICYELLMKLFDFKQTCIKSQNTLLECNKSLKIESNVWLTIDIDSHTVAGEDEYSKEFDTSDVNTEQAEDGPYNNCVLDSDKREIDNTNELETKNELSCDNTTNKKTSKRLEELASPNLVVVKSVSKTNLSTSKKPKIFSCKLCKSIFSYPERFEAHKLEHEGKEVSIHCAPCDKIFMTWGGLRRHNESEHTRVSLDSLKCRTCGKTSKNKRTLRMHQKTHGERSPCICDICGKTFVSTAVLKGHMETHEENRERKHECDQCYKKFFSNTVLLSHISKCHRDKDEDKIQEIPELTKVLKNQTHCRKRRIDNHFRNSNLFQIQTEKVSEIRSKVYFAL</sequence>
<evidence type="ECO:0000256" key="2">
    <source>
        <dbReference type="ARBA" id="ARBA00022723"/>
    </source>
</evidence>
<evidence type="ECO:0000313" key="12">
    <source>
        <dbReference type="Proteomes" id="UP000691718"/>
    </source>
</evidence>
<dbReference type="Pfam" id="PF13894">
    <property type="entry name" value="zf-C2H2_4"/>
    <property type="match status" value="1"/>
</dbReference>
<dbReference type="InterPro" id="IPR012934">
    <property type="entry name" value="Znf_AD"/>
</dbReference>
<evidence type="ECO:0000256" key="6">
    <source>
        <dbReference type="ARBA" id="ARBA00023242"/>
    </source>
</evidence>
<evidence type="ECO:0000256" key="3">
    <source>
        <dbReference type="ARBA" id="ARBA00022737"/>
    </source>
</evidence>
<evidence type="ECO:0000256" key="4">
    <source>
        <dbReference type="ARBA" id="ARBA00022771"/>
    </source>
</evidence>
<dbReference type="OrthoDB" id="8113227at2759"/>
<dbReference type="InterPro" id="IPR013087">
    <property type="entry name" value="Znf_C2H2_type"/>
</dbReference>
<evidence type="ECO:0000256" key="1">
    <source>
        <dbReference type="ARBA" id="ARBA00004123"/>
    </source>
</evidence>
<evidence type="ECO:0000256" key="5">
    <source>
        <dbReference type="ARBA" id="ARBA00022833"/>
    </source>
</evidence>
<organism evidence="11 12">
    <name type="scientific">Parnassius apollo</name>
    <name type="common">Apollo butterfly</name>
    <name type="synonym">Papilio apollo</name>
    <dbReference type="NCBI Taxonomy" id="110799"/>
    <lineage>
        <taxon>Eukaryota</taxon>
        <taxon>Metazoa</taxon>
        <taxon>Ecdysozoa</taxon>
        <taxon>Arthropoda</taxon>
        <taxon>Hexapoda</taxon>
        <taxon>Insecta</taxon>
        <taxon>Pterygota</taxon>
        <taxon>Neoptera</taxon>
        <taxon>Endopterygota</taxon>
        <taxon>Lepidoptera</taxon>
        <taxon>Glossata</taxon>
        <taxon>Ditrysia</taxon>
        <taxon>Papilionoidea</taxon>
        <taxon>Papilionidae</taxon>
        <taxon>Parnassiinae</taxon>
        <taxon>Parnassini</taxon>
        <taxon>Parnassius</taxon>
        <taxon>Parnassius</taxon>
    </lineage>
</organism>
<dbReference type="GO" id="GO:0008270">
    <property type="term" value="F:zinc ion binding"/>
    <property type="evidence" value="ECO:0007669"/>
    <property type="project" value="UniProtKB-UniRule"/>
</dbReference>
<feature type="domain" description="ZAD" evidence="10">
    <location>
        <begin position="6"/>
        <end position="77"/>
    </location>
</feature>
<evidence type="ECO:0000259" key="9">
    <source>
        <dbReference type="PROSITE" id="PS50157"/>
    </source>
</evidence>
<keyword evidence="3" id="KW-0677">Repeat</keyword>
<reference evidence="11" key="1">
    <citation type="submission" date="2021-04" db="EMBL/GenBank/DDBJ databases">
        <authorList>
            <person name="Tunstrom K."/>
        </authorList>
    </citation>
    <scope>NUCLEOTIDE SEQUENCE</scope>
</reference>
<dbReference type="PROSITE" id="PS51915">
    <property type="entry name" value="ZAD"/>
    <property type="match status" value="1"/>
</dbReference>
<feature type="binding site" evidence="8">
    <location>
        <position position="50"/>
    </location>
    <ligand>
        <name>Zn(2+)</name>
        <dbReference type="ChEBI" id="CHEBI:29105"/>
    </ligand>
</feature>